<evidence type="ECO:0000256" key="1">
    <source>
        <dbReference type="ARBA" id="ARBA00022588"/>
    </source>
</evidence>
<reference evidence="8" key="2">
    <citation type="journal article" date="2007" name="PLoS Biol.">
        <title>Survey sequencing and comparative analysis of the elephant shark (Callorhinchus milii) genome.</title>
        <authorList>
            <person name="Venkatesh B."/>
            <person name="Kirkness E.F."/>
            <person name="Loh Y.H."/>
            <person name="Halpern A.L."/>
            <person name="Lee A.P."/>
            <person name="Johnson J."/>
            <person name="Dandona N."/>
            <person name="Viswanathan L.D."/>
            <person name="Tay A."/>
            <person name="Venter J.C."/>
            <person name="Strausberg R.L."/>
            <person name="Brenner S."/>
        </authorList>
    </citation>
    <scope>NUCLEOTIDE SEQUENCE [LARGE SCALE GENOMIC DNA]</scope>
</reference>
<reference evidence="8" key="1">
    <citation type="journal article" date="2006" name="Science">
        <title>Ancient noncoding elements conserved in the human genome.</title>
        <authorList>
            <person name="Venkatesh B."/>
            <person name="Kirkness E.F."/>
            <person name="Loh Y.H."/>
            <person name="Halpern A.L."/>
            <person name="Lee A.P."/>
            <person name="Johnson J."/>
            <person name="Dandona N."/>
            <person name="Viswanathan L.D."/>
            <person name="Tay A."/>
            <person name="Venter J.C."/>
            <person name="Strausberg R.L."/>
            <person name="Brenner S."/>
        </authorList>
    </citation>
    <scope>NUCLEOTIDE SEQUENCE [LARGE SCALE GENOMIC DNA]</scope>
</reference>
<dbReference type="STRING" id="7868.ENSCMIP00000048053"/>
<dbReference type="Ensembl" id="ENSCMIT00000048727.1">
    <property type="protein sequence ID" value="ENSCMIP00000048053.1"/>
    <property type="gene ID" value="ENSCMIG00000019664.1"/>
</dbReference>
<evidence type="ECO:0000256" key="5">
    <source>
        <dbReference type="PROSITE-ProRule" id="PRU00191"/>
    </source>
</evidence>
<dbReference type="PRINTS" id="PR00401">
    <property type="entry name" value="SH2DOMAIN"/>
</dbReference>
<dbReference type="FunCoup" id="A0A4W3K8L8">
    <property type="interactions" value="47"/>
</dbReference>
<dbReference type="OMA" id="IQAAMCL"/>
<proteinExistence type="predicted"/>
<dbReference type="InParanoid" id="A0A4W3K8L8"/>
<dbReference type="InterPro" id="IPR000980">
    <property type="entry name" value="SH2"/>
</dbReference>
<dbReference type="SMART" id="SM00252">
    <property type="entry name" value="SH2"/>
    <property type="match status" value="1"/>
</dbReference>
<dbReference type="GeneTree" id="ENSGT00940000171984"/>
<dbReference type="Pfam" id="PF00017">
    <property type="entry name" value="SH2"/>
    <property type="match status" value="1"/>
</dbReference>
<dbReference type="InterPro" id="IPR035049">
    <property type="entry name" value="EAT2_SH2"/>
</dbReference>
<evidence type="ECO:0000256" key="2">
    <source>
        <dbReference type="ARBA" id="ARBA00022859"/>
    </source>
</evidence>
<dbReference type="GO" id="GO:0045087">
    <property type="term" value="P:innate immune response"/>
    <property type="evidence" value="ECO:0007669"/>
    <property type="project" value="UniProtKB-KW"/>
</dbReference>
<accession>A0A4W3K8L8</accession>
<dbReference type="GO" id="GO:0002250">
    <property type="term" value="P:adaptive immune response"/>
    <property type="evidence" value="ECO:0007669"/>
    <property type="project" value="UniProtKB-KW"/>
</dbReference>
<dbReference type="SUPFAM" id="SSF55550">
    <property type="entry name" value="SH2 domain"/>
    <property type="match status" value="1"/>
</dbReference>
<evidence type="ECO:0000256" key="4">
    <source>
        <dbReference type="ARBA" id="ARBA00023130"/>
    </source>
</evidence>
<name>A0A4W3K8L8_CALMI</name>
<dbReference type="GO" id="GO:0009966">
    <property type="term" value="P:regulation of signal transduction"/>
    <property type="evidence" value="ECO:0007669"/>
    <property type="project" value="TreeGrafter"/>
</dbReference>
<keyword evidence="4" id="KW-1064">Adaptive immunity</keyword>
<dbReference type="AlphaFoldDB" id="A0A4W3K8L8"/>
<reference evidence="8" key="3">
    <citation type="journal article" date="2014" name="Nature">
        <title>Elephant shark genome provides unique insights into gnathostome evolution.</title>
        <authorList>
            <consortium name="International Elephant Shark Genome Sequencing Consortium"/>
            <person name="Venkatesh B."/>
            <person name="Lee A.P."/>
            <person name="Ravi V."/>
            <person name="Maurya A.K."/>
            <person name="Lian M.M."/>
            <person name="Swann J.B."/>
            <person name="Ohta Y."/>
            <person name="Flajnik M.F."/>
            <person name="Sutoh Y."/>
            <person name="Kasahara M."/>
            <person name="Hoon S."/>
            <person name="Gangu V."/>
            <person name="Roy S.W."/>
            <person name="Irimia M."/>
            <person name="Korzh V."/>
            <person name="Kondrychyn I."/>
            <person name="Lim Z.W."/>
            <person name="Tay B.H."/>
            <person name="Tohari S."/>
            <person name="Kong K.W."/>
            <person name="Ho S."/>
            <person name="Lorente-Galdos B."/>
            <person name="Quilez J."/>
            <person name="Marques-Bonet T."/>
            <person name="Raney B.J."/>
            <person name="Ingham P.W."/>
            <person name="Tay A."/>
            <person name="Hillier L.W."/>
            <person name="Minx P."/>
            <person name="Boehm T."/>
            <person name="Wilson R.K."/>
            <person name="Brenner S."/>
            <person name="Warren W.C."/>
        </authorList>
    </citation>
    <scope>NUCLEOTIDE SEQUENCE [LARGE SCALE GENOMIC DNA]</scope>
</reference>
<reference evidence="7" key="5">
    <citation type="submission" date="2025-09" db="UniProtKB">
        <authorList>
            <consortium name="Ensembl"/>
        </authorList>
    </citation>
    <scope>IDENTIFICATION</scope>
</reference>
<dbReference type="PROSITE" id="PS50001">
    <property type="entry name" value="SH2"/>
    <property type="match status" value="1"/>
</dbReference>
<keyword evidence="3 5" id="KW-0727">SH2 domain</keyword>
<dbReference type="PANTHER" id="PTHR46051:SF1">
    <property type="entry name" value="INOSITOL POLYPHOSPHATE-RELATED PHOSPHATASE DOMAIN-CONTAINING PROTEIN"/>
    <property type="match status" value="1"/>
</dbReference>
<dbReference type="GO" id="GO:0050776">
    <property type="term" value="P:regulation of immune response"/>
    <property type="evidence" value="ECO:0007669"/>
    <property type="project" value="TreeGrafter"/>
</dbReference>
<dbReference type="InterPro" id="IPR036860">
    <property type="entry name" value="SH2_dom_sf"/>
</dbReference>
<reference evidence="7" key="4">
    <citation type="submission" date="2025-08" db="UniProtKB">
        <authorList>
            <consortium name="Ensembl"/>
        </authorList>
    </citation>
    <scope>IDENTIFICATION</scope>
</reference>
<feature type="domain" description="SH2" evidence="6">
    <location>
        <begin position="9"/>
        <end position="105"/>
    </location>
</feature>
<organism evidence="7 8">
    <name type="scientific">Callorhinchus milii</name>
    <name type="common">Ghost shark</name>
    <dbReference type="NCBI Taxonomy" id="7868"/>
    <lineage>
        <taxon>Eukaryota</taxon>
        <taxon>Metazoa</taxon>
        <taxon>Chordata</taxon>
        <taxon>Craniata</taxon>
        <taxon>Vertebrata</taxon>
        <taxon>Chondrichthyes</taxon>
        <taxon>Holocephali</taxon>
        <taxon>Chimaeriformes</taxon>
        <taxon>Callorhinchidae</taxon>
        <taxon>Callorhinchus</taxon>
    </lineage>
</organism>
<evidence type="ECO:0000259" key="6">
    <source>
        <dbReference type="PROSITE" id="PS50001"/>
    </source>
</evidence>
<dbReference type="Gene3D" id="3.30.505.10">
    <property type="entry name" value="SH2 domain"/>
    <property type="match status" value="1"/>
</dbReference>
<dbReference type="PANTHER" id="PTHR46051">
    <property type="entry name" value="SH2 DOMAIN-CONTAINING PROTEIN"/>
    <property type="match status" value="1"/>
</dbReference>
<keyword evidence="2" id="KW-0391">Immunity</keyword>
<keyword evidence="8" id="KW-1185">Reference proteome</keyword>
<keyword evidence="1" id="KW-0399">Innate immunity</keyword>
<protein>
    <recommendedName>
        <fullName evidence="6">SH2 domain-containing protein</fullName>
    </recommendedName>
</protein>
<evidence type="ECO:0000256" key="3">
    <source>
        <dbReference type="ARBA" id="ARBA00022999"/>
    </source>
</evidence>
<dbReference type="Proteomes" id="UP000314986">
    <property type="component" value="Unassembled WGS sequence"/>
</dbReference>
<evidence type="ECO:0000313" key="8">
    <source>
        <dbReference type="Proteomes" id="UP000314986"/>
    </source>
</evidence>
<sequence length="133" mass="15317">MSVRESLPCFHGCISKTECEGLFKLKGTEGSYLFRESETVPGALCLCILYKKHVFTYRILKNYRGYFMFQTEAGFKDIYFKSLAELIAHYGKPGQGLVTQLRRPLKKAKDKLSKQEDNDYEGMTSLFYRIAGK</sequence>
<dbReference type="CDD" id="cd10342">
    <property type="entry name" value="SH2_SAP1"/>
    <property type="match status" value="1"/>
</dbReference>
<evidence type="ECO:0000313" key="7">
    <source>
        <dbReference type="Ensembl" id="ENSCMIP00000048053.1"/>
    </source>
</evidence>